<dbReference type="Proteomes" id="UP000309340">
    <property type="component" value="Unassembled WGS sequence"/>
</dbReference>
<dbReference type="PANTHER" id="PTHR46082:SF11">
    <property type="entry name" value="AAA+ ATPASE DOMAIN-CONTAINING PROTEIN-RELATED"/>
    <property type="match status" value="1"/>
</dbReference>
<dbReference type="SUPFAM" id="SSF53167">
    <property type="entry name" value="Purine and uridine phosphorylases"/>
    <property type="match status" value="1"/>
</dbReference>
<keyword evidence="3" id="KW-1185">Reference proteome</keyword>
<sequence>MPPSPTHPREAYTVGIICALDVEKAAVEATLEEEHGGVEKMAGDDNSYGFGRIGQHDVVVACLPAGVTGKASAATVAKNDAQLPDQGGHPDVVVSQPDGMHGGVVQWDFGKMEKEGQFRRTGTLDKPPRPLLGAVQSLEARHLRYDSEVETHLMEMWRKYPRMAKKFQYPGAEHDSLFEAAYAHPRGNTCDNCDRSRMVQHRLERDDNTPQIHYGNTASGDEMMKDGPTPMPKPTQGRW</sequence>
<feature type="non-terminal residue" evidence="2">
    <location>
        <position position="239"/>
    </location>
</feature>
<dbReference type="PANTHER" id="PTHR46082">
    <property type="entry name" value="ATP/GTP-BINDING PROTEIN-RELATED"/>
    <property type="match status" value="1"/>
</dbReference>
<dbReference type="GO" id="GO:0003824">
    <property type="term" value="F:catalytic activity"/>
    <property type="evidence" value="ECO:0007669"/>
    <property type="project" value="InterPro"/>
</dbReference>
<dbReference type="Gene3D" id="3.40.50.1580">
    <property type="entry name" value="Nucleoside phosphorylase domain"/>
    <property type="match status" value="2"/>
</dbReference>
<comment type="caution">
    <text evidence="2">The sequence shown here is derived from an EMBL/GenBank/DDBJ whole genome shotgun (WGS) entry which is preliminary data.</text>
</comment>
<proteinExistence type="predicted"/>
<organism evidence="2 3">
    <name type="scientific">Friedmanniomyces simplex</name>
    <dbReference type="NCBI Taxonomy" id="329884"/>
    <lineage>
        <taxon>Eukaryota</taxon>
        <taxon>Fungi</taxon>
        <taxon>Dikarya</taxon>
        <taxon>Ascomycota</taxon>
        <taxon>Pezizomycotina</taxon>
        <taxon>Dothideomycetes</taxon>
        <taxon>Dothideomycetidae</taxon>
        <taxon>Mycosphaerellales</taxon>
        <taxon>Teratosphaeriaceae</taxon>
        <taxon>Friedmanniomyces</taxon>
    </lineage>
</organism>
<dbReference type="InterPro" id="IPR053137">
    <property type="entry name" value="NLR-like"/>
</dbReference>
<feature type="region of interest" description="Disordered" evidence="1">
    <location>
        <begin position="204"/>
        <end position="239"/>
    </location>
</feature>
<gene>
    <name evidence="2" type="ORF">B0A55_13591</name>
</gene>
<evidence type="ECO:0000313" key="3">
    <source>
        <dbReference type="Proteomes" id="UP000309340"/>
    </source>
</evidence>
<dbReference type="InterPro" id="IPR035994">
    <property type="entry name" value="Nucleoside_phosphorylase_sf"/>
</dbReference>
<protein>
    <submittedName>
        <fullName evidence="2">Uncharacterized protein</fullName>
    </submittedName>
</protein>
<evidence type="ECO:0000313" key="2">
    <source>
        <dbReference type="EMBL" id="TKA49276.1"/>
    </source>
</evidence>
<dbReference type="OrthoDB" id="674604at2759"/>
<accession>A0A4U0VLJ4</accession>
<dbReference type="EMBL" id="NAJQ01002115">
    <property type="protein sequence ID" value="TKA49276.1"/>
    <property type="molecule type" value="Genomic_DNA"/>
</dbReference>
<dbReference type="GO" id="GO:0009116">
    <property type="term" value="P:nucleoside metabolic process"/>
    <property type="evidence" value="ECO:0007669"/>
    <property type="project" value="InterPro"/>
</dbReference>
<evidence type="ECO:0000256" key="1">
    <source>
        <dbReference type="SAM" id="MobiDB-lite"/>
    </source>
</evidence>
<feature type="compositionally biased region" description="Polar residues" evidence="1">
    <location>
        <begin position="209"/>
        <end position="219"/>
    </location>
</feature>
<dbReference type="AlphaFoldDB" id="A0A4U0VLJ4"/>
<name>A0A4U0VLJ4_9PEZI</name>
<dbReference type="STRING" id="329884.A0A4U0VLJ4"/>
<reference evidence="2 3" key="1">
    <citation type="submission" date="2017-03" db="EMBL/GenBank/DDBJ databases">
        <title>Genomes of endolithic fungi from Antarctica.</title>
        <authorList>
            <person name="Coleine C."/>
            <person name="Masonjones S."/>
            <person name="Stajich J.E."/>
        </authorList>
    </citation>
    <scope>NUCLEOTIDE SEQUENCE [LARGE SCALE GENOMIC DNA]</scope>
    <source>
        <strain evidence="2 3">CCFEE 5184</strain>
    </source>
</reference>